<dbReference type="EMBL" id="MAXA01000113">
    <property type="protein sequence ID" value="OHV37261.1"/>
    <property type="molecule type" value="Genomic_DNA"/>
</dbReference>
<keyword evidence="3" id="KW-1185">Reference proteome</keyword>
<dbReference type="PANTHER" id="PTHR33744:SF7">
    <property type="entry name" value="PUCR FAMILY TRANSCRIPTIONAL REGULATOR"/>
    <property type="match status" value="1"/>
</dbReference>
<dbReference type="InterPro" id="IPR042070">
    <property type="entry name" value="PucR_C-HTH_sf"/>
</dbReference>
<dbReference type="InterPro" id="IPR025736">
    <property type="entry name" value="PucR_C-HTH_dom"/>
</dbReference>
<dbReference type="Pfam" id="PF13556">
    <property type="entry name" value="HTH_30"/>
    <property type="match status" value="1"/>
</dbReference>
<dbReference type="InterPro" id="IPR051448">
    <property type="entry name" value="CdaR-like_regulators"/>
</dbReference>
<dbReference type="Gene3D" id="1.10.10.2840">
    <property type="entry name" value="PucR C-terminal helix-turn-helix domain"/>
    <property type="match status" value="1"/>
</dbReference>
<evidence type="ECO:0000259" key="1">
    <source>
        <dbReference type="Pfam" id="PF13556"/>
    </source>
</evidence>
<accession>A0A1S1QV03</accession>
<organism evidence="2 3">
    <name type="scientific">Parafrankia soli</name>
    <dbReference type="NCBI Taxonomy" id="2599596"/>
    <lineage>
        <taxon>Bacteria</taxon>
        <taxon>Bacillati</taxon>
        <taxon>Actinomycetota</taxon>
        <taxon>Actinomycetes</taxon>
        <taxon>Frankiales</taxon>
        <taxon>Frankiaceae</taxon>
        <taxon>Parafrankia</taxon>
    </lineage>
</organism>
<comment type="caution">
    <text evidence="2">The sequence shown here is derived from an EMBL/GenBank/DDBJ whole genome shotgun (WGS) entry which is preliminary data.</text>
</comment>
<sequence>MTPPSPAVHDVPAIGGLGMTDVARQTVARQTVARQAGAGGAQPAAEPPWPACSGVDLTRPHAAVVLHYDGARRDAWGAALAALDVPVRRDGAFGELGWAVLAGDAADVGRELAAVRSRLAAAVGSDRPVLAAAGRMVVGDGRDTSETASSLAEARAVLALLRHRGDGVQLLHSDTGLAGLLLAVPRARLESFARAELGPLLDRPELLATLAAWLETNGSRAAVAARIHMHRNSVGYRMDRVRELLGLHGDPPERMWRLHAAVVARELVAALPAGDAFPTGDLPDGRAGLAGAVGVAGYPRASAASTRTCASASTEAR</sequence>
<dbReference type="OrthoDB" id="3190266at2"/>
<evidence type="ECO:0000313" key="2">
    <source>
        <dbReference type="EMBL" id="OHV37261.1"/>
    </source>
</evidence>
<protein>
    <submittedName>
        <fullName evidence="2">PucR family transcriptional regulator</fullName>
    </submittedName>
</protein>
<dbReference type="AlphaFoldDB" id="A0A1S1QV03"/>
<proteinExistence type="predicted"/>
<evidence type="ECO:0000313" key="3">
    <source>
        <dbReference type="Proteomes" id="UP000179769"/>
    </source>
</evidence>
<reference evidence="3" key="1">
    <citation type="submission" date="2016-07" db="EMBL/GenBank/DDBJ databases">
        <title>Frankia sp. NRRL B-16219 Genome sequencing.</title>
        <authorList>
            <person name="Ghodhbane-Gtari F."/>
            <person name="Swanson E."/>
            <person name="Gueddou A."/>
            <person name="Louati M."/>
            <person name="Nouioui I."/>
            <person name="Hezbri K."/>
            <person name="Abebe-Akele F."/>
            <person name="Simpson S."/>
            <person name="Morris K."/>
            <person name="Thomas K."/>
            <person name="Gtari M."/>
            <person name="Tisa L.S."/>
        </authorList>
    </citation>
    <scope>NUCLEOTIDE SEQUENCE [LARGE SCALE GENOMIC DNA]</scope>
    <source>
        <strain evidence="3">NRRL B-16219</strain>
    </source>
</reference>
<dbReference type="RefSeq" id="WP_071061530.1">
    <property type="nucleotide sequence ID" value="NZ_MAXA01000113.1"/>
</dbReference>
<name>A0A1S1QV03_9ACTN</name>
<feature type="domain" description="PucR C-terminal helix-turn-helix" evidence="1">
    <location>
        <begin position="206"/>
        <end position="262"/>
    </location>
</feature>
<dbReference type="Proteomes" id="UP000179769">
    <property type="component" value="Unassembled WGS sequence"/>
</dbReference>
<gene>
    <name evidence="2" type="ORF">BBK14_02445</name>
</gene>
<dbReference type="PANTHER" id="PTHR33744">
    <property type="entry name" value="CARBOHYDRATE DIACID REGULATOR"/>
    <property type="match status" value="1"/>
</dbReference>